<feature type="domain" description="Activator of Hsp90 ATPase homologue 1/2-like C-terminal" evidence="2">
    <location>
        <begin position="18"/>
        <end position="136"/>
    </location>
</feature>
<dbReference type="CDD" id="cd08901">
    <property type="entry name" value="SRPBCC_CalC_Aha1-like_8"/>
    <property type="match status" value="1"/>
</dbReference>
<comment type="caution">
    <text evidence="3">The sequence shown here is derived from an EMBL/GenBank/DDBJ whole genome shotgun (WGS) entry which is preliminary data.</text>
</comment>
<evidence type="ECO:0000256" key="1">
    <source>
        <dbReference type="ARBA" id="ARBA00006817"/>
    </source>
</evidence>
<dbReference type="RefSeq" id="WP_310284189.1">
    <property type="nucleotide sequence ID" value="NZ_JAVDWQ010000024.1"/>
</dbReference>
<keyword evidence="4" id="KW-1185">Reference proteome</keyword>
<dbReference type="InterPro" id="IPR013538">
    <property type="entry name" value="ASHA1/2-like_C"/>
</dbReference>
<evidence type="ECO:0000313" key="4">
    <source>
        <dbReference type="Proteomes" id="UP001269081"/>
    </source>
</evidence>
<dbReference type="Pfam" id="PF08327">
    <property type="entry name" value="AHSA1"/>
    <property type="match status" value="1"/>
</dbReference>
<dbReference type="SUPFAM" id="SSF55961">
    <property type="entry name" value="Bet v1-like"/>
    <property type="match status" value="1"/>
</dbReference>
<proteinExistence type="inferred from homology"/>
<reference evidence="3 4" key="1">
    <citation type="submission" date="2023-07" db="EMBL/GenBank/DDBJ databases">
        <title>Sorghum-associated microbial communities from plants grown in Nebraska, USA.</title>
        <authorList>
            <person name="Schachtman D."/>
        </authorList>
    </citation>
    <scope>NUCLEOTIDE SEQUENCE [LARGE SCALE GENOMIC DNA]</scope>
    <source>
        <strain evidence="3 4">4129</strain>
    </source>
</reference>
<dbReference type="InterPro" id="IPR023393">
    <property type="entry name" value="START-like_dom_sf"/>
</dbReference>
<dbReference type="Gene3D" id="3.30.530.20">
    <property type="match status" value="1"/>
</dbReference>
<dbReference type="Proteomes" id="UP001269081">
    <property type="component" value="Unassembled WGS sequence"/>
</dbReference>
<dbReference type="EMBL" id="JAVDWQ010000024">
    <property type="protein sequence ID" value="MDR7212520.1"/>
    <property type="molecule type" value="Genomic_DNA"/>
</dbReference>
<protein>
    <submittedName>
        <fullName evidence="3">Uncharacterized protein YndB with AHSA1/START domain</fullName>
    </submittedName>
</protein>
<comment type="similarity">
    <text evidence="1">Belongs to the AHA1 family.</text>
</comment>
<sequence>MATENSNFAKAEMLIRKPVSEVFQAFVNPEITSKFWFTKGSGKLEQGKKTEWTWEMYGFSLSVMTHVIHENKKIVIEWGNPDESTLVEWTFTPMNENETFVSITNSGFRDPDKIIDQVRNSTEGFALVLAGAKAYLEHKIQLNLILDRFPKGLA</sequence>
<evidence type="ECO:0000259" key="2">
    <source>
        <dbReference type="Pfam" id="PF08327"/>
    </source>
</evidence>
<organism evidence="3 4">
    <name type="scientific">Flavobacterium piscis</name>
    <dbReference type="NCBI Taxonomy" id="1114874"/>
    <lineage>
        <taxon>Bacteria</taxon>
        <taxon>Pseudomonadati</taxon>
        <taxon>Bacteroidota</taxon>
        <taxon>Flavobacteriia</taxon>
        <taxon>Flavobacteriales</taxon>
        <taxon>Flavobacteriaceae</taxon>
        <taxon>Flavobacterium</taxon>
    </lineage>
</organism>
<name>A0ABU1YE54_9FLAO</name>
<gene>
    <name evidence="3" type="ORF">J2W48_004483</name>
</gene>
<evidence type="ECO:0000313" key="3">
    <source>
        <dbReference type="EMBL" id="MDR7212520.1"/>
    </source>
</evidence>
<accession>A0ABU1YE54</accession>